<dbReference type="PANTHER" id="PTHR46491:SF3">
    <property type="entry name" value="CDGSH IRON-SULFUR DOMAIN-CONTAINING PROTEIN 3, MITOCHONDRIAL"/>
    <property type="match status" value="1"/>
</dbReference>
<dbReference type="InterPro" id="IPR042216">
    <property type="entry name" value="MitoNEET_CISD"/>
</dbReference>
<organism evidence="6 7">
    <name type="scientific">Candidatus Thiodiazotropha endolucinida</name>
    <dbReference type="NCBI Taxonomy" id="1655433"/>
    <lineage>
        <taxon>Bacteria</taxon>
        <taxon>Pseudomonadati</taxon>
        <taxon>Pseudomonadota</taxon>
        <taxon>Gammaproteobacteria</taxon>
        <taxon>Chromatiales</taxon>
        <taxon>Sedimenticolaceae</taxon>
        <taxon>Candidatus Thiodiazotropha</taxon>
    </lineage>
</organism>
<feature type="domain" description="Iron-binding zinc finger CDGSH type" evidence="5">
    <location>
        <begin position="47"/>
        <end position="81"/>
    </location>
</feature>
<evidence type="ECO:0000256" key="4">
    <source>
        <dbReference type="ARBA" id="ARBA00023014"/>
    </source>
</evidence>
<keyword evidence="4" id="KW-0411">Iron-sulfur</keyword>
<keyword evidence="7" id="KW-1185">Reference proteome</keyword>
<evidence type="ECO:0000256" key="1">
    <source>
        <dbReference type="ARBA" id="ARBA00022714"/>
    </source>
</evidence>
<dbReference type="GO" id="GO:0005737">
    <property type="term" value="C:cytoplasm"/>
    <property type="evidence" value="ECO:0007669"/>
    <property type="project" value="UniProtKB-ARBA"/>
</dbReference>
<reference evidence="6 7" key="1">
    <citation type="submission" date="2016-06" db="EMBL/GenBank/DDBJ databases">
        <title>Genome sequence of endosymbiont of Candidatus Endolucinida thiodiazotropha.</title>
        <authorList>
            <person name="Poehlein A."/>
            <person name="Koenig S."/>
            <person name="Heiden S.E."/>
            <person name="Thuermer A."/>
            <person name="Voget S."/>
            <person name="Daniel R."/>
            <person name="Markert S."/>
            <person name="Gros O."/>
            <person name="Schweder T."/>
        </authorList>
    </citation>
    <scope>NUCLEOTIDE SEQUENCE [LARGE SCALE GENOMIC DNA]</scope>
    <source>
        <strain evidence="6 7">COS</strain>
    </source>
</reference>
<evidence type="ECO:0000259" key="5">
    <source>
        <dbReference type="SMART" id="SM00704"/>
    </source>
</evidence>
<evidence type="ECO:0000313" key="6">
    <source>
        <dbReference type="EMBL" id="ODJ87466.1"/>
    </source>
</evidence>
<evidence type="ECO:0000256" key="3">
    <source>
        <dbReference type="ARBA" id="ARBA00023004"/>
    </source>
</evidence>
<evidence type="ECO:0000256" key="2">
    <source>
        <dbReference type="ARBA" id="ARBA00022723"/>
    </source>
</evidence>
<protein>
    <submittedName>
        <fullName evidence="6">Iron-binding zinc finger CDGSH type</fullName>
    </submittedName>
</protein>
<dbReference type="InterPro" id="IPR018967">
    <property type="entry name" value="FeS-contain_CDGSH-typ"/>
</dbReference>
<keyword evidence="3" id="KW-0408">Iron</keyword>
<dbReference type="GO" id="GO:0046872">
    <property type="term" value="F:metal ion binding"/>
    <property type="evidence" value="ECO:0007669"/>
    <property type="project" value="UniProtKB-KW"/>
</dbReference>
<dbReference type="PANTHER" id="PTHR46491">
    <property type="entry name" value="CDGSH IRON SULFUR DOMAIN PROTEIN HOMOLOG"/>
    <property type="match status" value="1"/>
</dbReference>
<sequence length="81" mass="8884">MGKPVVAAKQPIDVDLVAGKEYWWCACGRSSNQPFCDGSHQGTGIEPLGFKAEKNGEAWLCRCKQTKNPPYCDGSHKQVDD</sequence>
<dbReference type="Proteomes" id="UP000094769">
    <property type="component" value="Unassembled WGS sequence"/>
</dbReference>
<proteinExistence type="predicted"/>
<dbReference type="SMART" id="SM00704">
    <property type="entry name" value="ZnF_CDGSH"/>
    <property type="match status" value="2"/>
</dbReference>
<comment type="caution">
    <text evidence="6">The sequence shown here is derived from an EMBL/GenBank/DDBJ whole genome shotgun (WGS) entry which is preliminary data.</text>
</comment>
<dbReference type="AlphaFoldDB" id="A0A7Z0VLM3"/>
<dbReference type="EMBL" id="MARB01000011">
    <property type="protein sequence ID" value="ODJ87466.1"/>
    <property type="molecule type" value="Genomic_DNA"/>
</dbReference>
<dbReference type="OrthoDB" id="9795032at2"/>
<evidence type="ECO:0000313" key="7">
    <source>
        <dbReference type="Proteomes" id="UP000094769"/>
    </source>
</evidence>
<dbReference type="Pfam" id="PF09360">
    <property type="entry name" value="zf-CDGSH"/>
    <property type="match status" value="2"/>
</dbReference>
<dbReference type="InterPro" id="IPR052950">
    <property type="entry name" value="CISD"/>
</dbReference>
<name>A0A7Z0VLM3_9GAMM</name>
<accession>A0A7Z0VLM3</accession>
<dbReference type="GO" id="GO:0051537">
    <property type="term" value="F:2 iron, 2 sulfur cluster binding"/>
    <property type="evidence" value="ECO:0007669"/>
    <property type="project" value="UniProtKB-KW"/>
</dbReference>
<dbReference type="Gene3D" id="3.40.5.90">
    <property type="entry name" value="CDGSH iron-sulfur domain, mitoNEET-type"/>
    <property type="match status" value="2"/>
</dbReference>
<keyword evidence="2" id="KW-0479">Metal-binding</keyword>
<keyword evidence="1" id="KW-0001">2Fe-2S</keyword>
<gene>
    <name evidence="6" type="ORF">CODIS_21710</name>
</gene>
<dbReference type="RefSeq" id="WP_069124775.1">
    <property type="nucleotide sequence ID" value="NZ_MARB01000011.1"/>
</dbReference>
<feature type="domain" description="Iron-binding zinc finger CDGSH type" evidence="5">
    <location>
        <begin position="9"/>
        <end position="46"/>
    </location>
</feature>